<accession>A0A166AF43</accession>
<evidence type="ECO:0000313" key="2">
    <source>
        <dbReference type="Proteomes" id="UP000077066"/>
    </source>
</evidence>
<dbReference type="Pfam" id="PF12675">
    <property type="entry name" value="DUF3795"/>
    <property type="match status" value="1"/>
</dbReference>
<evidence type="ECO:0008006" key="3">
    <source>
        <dbReference type="Google" id="ProtNLM"/>
    </source>
</evidence>
<name>A0A166AF43_9EURY</name>
<comment type="caution">
    <text evidence="1">The sequence shown here is derived from an EMBL/GenBank/DDBJ whole genome shotgun (WGS) entry which is preliminary data.</text>
</comment>
<proteinExistence type="predicted"/>
<evidence type="ECO:0000313" key="1">
    <source>
        <dbReference type="EMBL" id="KZX11951.1"/>
    </source>
</evidence>
<dbReference type="PATRIC" id="fig|55758.3.peg.1470"/>
<protein>
    <recommendedName>
        <fullName evidence="3">DUF3795 domain-containing protein</fullName>
    </recommendedName>
</protein>
<dbReference type="InterPro" id="IPR024227">
    <property type="entry name" value="DUF3795"/>
</dbReference>
<sequence>MPEKINTELFAPCGVNCISCEKYNNPCSGCLISDSGKSKSTLKCKIKSCFDNKKFKYCGRCSEFPCKLIKKHDKNFKKRHGISTLESAARIKYMGINKMMSGDREKWICPKCEGIITYQKKTCSECKS</sequence>
<reference evidence="1 2" key="1">
    <citation type="submission" date="2016-04" db="EMBL/GenBank/DDBJ databases">
        <title>Genome sequence of Methanobrevibacter filiformis DSM 11501.</title>
        <authorList>
            <person name="Poehlein A."/>
            <person name="Seedorf H."/>
            <person name="Daniel R."/>
        </authorList>
    </citation>
    <scope>NUCLEOTIDE SEQUENCE [LARGE SCALE GENOMIC DNA]</scope>
    <source>
        <strain evidence="1 2">DSM 11501</strain>
    </source>
</reference>
<gene>
    <name evidence="1" type="ORF">MBFIL_12890</name>
</gene>
<organism evidence="1 2">
    <name type="scientific">Methanobrevibacter filiformis</name>
    <dbReference type="NCBI Taxonomy" id="55758"/>
    <lineage>
        <taxon>Archaea</taxon>
        <taxon>Methanobacteriati</taxon>
        <taxon>Methanobacteriota</taxon>
        <taxon>Methanomada group</taxon>
        <taxon>Methanobacteria</taxon>
        <taxon>Methanobacteriales</taxon>
        <taxon>Methanobacteriaceae</taxon>
        <taxon>Methanobrevibacter</taxon>
    </lineage>
</organism>
<keyword evidence="2" id="KW-1185">Reference proteome</keyword>
<dbReference type="EMBL" id="LWMT01000239">
    <property type="protein sequence ID" value="KZX11951.1"/>
    <property type="molecule type" value="Genomic_DNA"/>
</dbReference>
<dbReference type="AlphaFoldDB" id="A0A166AF43"/>
<dbReference type="Proteomes" id="UP000077066">
    <property type="component" value="Unassembled WGS sequence"/>
</dbReference>